<feature type="region of interest" description="Disordered" evidence="1">
    <location>
        <begin position="136"/>
        <end position="160"/>
    </location>
</feature>
<dbReference type="Gene3D" id="3.30.420.10">
    <property type="entry name" value="Ribonuclease H-like superfamily/Ribonuclease H"/>
    <property type="match status" value="1"/>
</dbReference>
<gene>
    <name evidence="2" type="ORF">ENH_00001700</name>
</gene>
<dbReference type="VEuPathDB" id="ToxoDB:ENH_00001700"/>
<dbReference type="GeneID" id="25470368"/>
<evidence type="ECO:0000313" key="2">
    <source>
        <dbReference type="EMBL" id="CDJ65163.1"/>
    </source>
</evidence>
<evidence type="ECO:0000313" key="3">
    <source>
        <dbReference type="Proteomes" id="UP000030754"/>
    </source>
</evidence>
<keyword evidence="3" id="KW-1185">Reference proteome</keyword>
<dbReference type="InterPro" id="IPR036397">
    <property type="entry name" value="RNaseH_sf"/>
</dbReference>
<dbReference type="EMBL" id="HG723074">
    <property type="protein sequence ID" value="CDJ65163.1"/>
    <property type="molecule type" value="Genomic_DNA"/>
</dbReference>
<sequence>MLRSYIKFDEREWERLLPLFEIAYNTTSHSFILLSPFEVMIDENPLTAADLHIVGALAPTLTPPMTKLFQQLCDRPQSHILKAKWQQKYYPDTQRQAVEEYAVKDKLVPHRPRPPALVPPAADAAWTPIHDAAANPTEEYEVDDIMDQRGSRDAGQYLVK</sequence>
<name>U6MQ10_9EIME</name>
<dbReference type="Proteomes" id="UP000030754">
    <property type="component" value="Unassembled WGS sequence"/>
</dbReference>
<organism evidence="2 3">
    <name type="scientific">Eimeria necatrix</name>
    <dbReference type="NCBI Taxonomy" id="51315"/>
    <lineage>
        <taxon>Eukaryota</taxon>
        <taxon>Sar</taxon>
        <taxon>Alveolata</taxon>
        <taxon>Apicomplexa</taxon>
        <taxon>Conoidasida</taxon>
        <taxon>Coccidia</taxon>
        <taxon>Eucoccidiorida</taxon>
        <taxon>Eimeriorina</taxon>
        <taxon>Eimeriidae</taxon>
        <taxon>Eimeria</taxon>
    </lineage>
</organism>
<dbReference type="OrthoDB" id="346479at2759"/>
<dbReference type="GO" id="GO:0003676">
    <property type="term" value="F:nucleic acid binding"/>
    <property type="evidence" value="ECO:0007669"/>
    <property type="project" value="InterPro"/>
</dbReference>
<dbReference type="RefSeq" id="XP_013433630.1">
    <property type="nucleotide sequence ID" value="XM_013578176.1"/>
</dbReference>
<proteinExistence type="predicted"/>
<dbReference type="AlphaFoldDB" id="U6MQ10"/>
<reference evidence="2" key="2">
    <citation type="submission" date="2013-10" db="EMBL/GenBank/DDBJ databases">
        <authorList>
            <person name="Aslett M."/>
        </authorList>
    </citation>
    <scope>NUCLEOTIDE SEQUENCE [LARGE SCALE GENOMIC DNA]</scope>
    <source>
        <strain evidence="2">Houghton</strain>
    </source>
</reference>
<reference evidence="2" key="1">
    <citation type="submission" date="2013-10" db="EMBL/GenBank/DDBJ databases">
        <title>Genomic analysis of the causative agents of coccidiosis in chickens.</title>
        <authorList>
            <person name="Reid A.J."/>
            <person name="Blake D."/>
            <person name="Billington K."/>
            <person name="Browne H."/>
            <person name="Dunn M."/>
            <person name="Hung S."/>
            <person name="Kawahara F."/>
            <person name="Miranda-Saavedra D."/>
            <person name="Mourier T."/>
            <person name="Nagra H."/>
            <person name="Otto T.D."/>
            <person name="Rawlings N."/>
            <person name="Sanchez A."/>
            <person name="Sanders M."/>
            <person name="Subramaniam C."/>
            <person name="Tay Y."/>
            <person name="Dear P."/>
            <person name="Doerig C."/>
            <person name="Gruber A."/>
            <person name="Parkinson J."/>
            <person name="Shirley M."/>
            <person name="Wan K.L."/>
            <person name="Berriman M."/>
            <person name="Tomley F."/>
            <person name="Pain A."/>
        </authorList>
    </citation>
    <scope>NUCLEOTIDE SEQUENCE [LARGE SCALE GENOMIC DNA]</scope>
    <source>
        <strain evidence="2">Houghton</strain>
    </source>
</reference>
<protein>
    <submittedName>
        <fullName evidence="2">Uncharacterized protein</fullName>
    </submittedName>
</protein>
<accession>U6MQ10</accession>
<evidence type="ECO:0000256" key="1">
    <source>
        <dbReference type="SAM" id="MobiDB-lite"/>
    </source>
</evidence>